<dbReference type="Pfam" id="PF12906">
    <property type="entry name" value="RINGv"/>
    <property type="match status" value="1"/>
</dbReference>
<evidence type="ECO:0000256" key="2">
    <source>
        <dbReference type="ARBA" id="ARBA00005194"/>
    </source>
</evidence>
<dbReference type="GO" id="GO:0019367">
    <property type="term" value="P:fatty acid elongation, saturated fatty acid"/>
    <property type="evidence" value="ECO:0007669"/>
    <property type="project" value="TreeGrafter"/>
</dbReference>
<keyword evidence="11 14" id="KW-0443">Lipid metabolism</keyword>
<comment type="similarity">
    <text evidence="14">Belongs to the ELO family.</text>
</comment>
<dbReference type="EMBL" id="CAJFCW020000002">
    <property type="protein sequence ID" value="CAG9091897.1"/>
    <property type="molecule type" value="Genomic_DNA"/>
</dbReference>
<evidence type="ECO:0000313" key="17">
    <source>
        <dbReference type="Proteomes" id="UP000614601"/>
    </source>
</evidence>
<proteinExistence type="inferred from homology"/>
<dbReference type="InterPro" id="IPR013083">
    <property type="entry name" value="Znf_RING/FYVE/PHD"/>
</dbReference>
<evidence type="ECO:0000256" key="6">
    <source>
        <dbReference type="ARBA" id="ARBA00022723"/>
    </source>
</evidence>
<keyword evidence="10 14" id="KW-1133">Transmembrane helix</keyword>
<feature type="transmembrane region" description="Helical" evidence="14">
    <location>
        <begin position="182"/>
        <end position="205"/>
    </location>
</feature>
<evidence type="ECO:0000256" key="14">
    <source>
        <dbReference type="RuleBase" id="RU361115"/>
    </source>
</evidence>
<dbReference type="GO" id="GO:0008270">
    <property type="term" value="F:zinc ion binding"/>
    <property type="evidence" value="ECO:0007669"/>
    <property type="project" value="UniProtKB-KW"/>
</dbReference>
<evidence type="ECO:0000256" key="11">
    <source>
        <dbReference type="ARBA" id="ARBA00023098"/>
    </source>
</evidence>
<dbReference type="EC" id="2.3.1.199" evidence="14"/>
<feature type="transmembrane region" description="Helical" evidence="14">
    <location>
        <begin position="77"/>
        <end position="97"/>
    </location>
</feature>
<dbReference type="GO" id="GO:0005789">
    <property type="term" value="C:endoplasmic reticulum membrane"/>
    <property type="evidence" value="ECO:0007669"/>
    <property type="project" value="TreeGrafter"/>
</dbReference>
<evidence type="ECO:0000256" key="1">
    <source>
        <dbReference type="ARBA" id="ARBA00004141"/>
    </source>
</evidence>
<comment type="pathway">
    <text evidence="2">Lipid metabolism; fatty acid biosynthesis.</text>
</comment>
<evidence type="ECO:0000256" key="10">
    <source>
        <dbReference type="ARBA" id="ARBA00022989"/>
    </source>
</evidence>
<sequence length="392" mass="46073">MTVGSYSTWRSSAPGSIIYIPYKTSHPFTWETTVWNAEYAYLFFNNYWHYSIYFAIFYVLGIAVLQRYMKNKKPLNLRSYLIAWNVFLALFSIMGTYRMGEEFVFVMKTRSFEDSVCLAMNPDDVSTLWACSFVLSKVIELVDTVFLLFKKKPVIFLHWYHHAIVLVYCWHAAVILTAASRWFIFMNYAVHSLMYTYYALAAYGIRFPRIISMSITTLQTVQMLMSDKDLGFSIQDVPDDGQIQCKICYGESDRINEFLAPCKCSGSMKWVHKECMTQWMDQAPLLQQSQCNTCKFPYKKCWSLKPVNKWGWPKLNLGGWDMVEIFLDLYSTFKLIRNTIYTIQGKRGIFGHMVYFFFWRAFIFSNSRLRYYKAMGKKMALAIFEANIQGVE</sequence>
<gene>
    <name evidence="16" type="ORF">BOKJ2_LOCUS3328</name>
</gene>
<dbReference type="GO" id="GO:0030148">
    <property type="term" value="P:sphingolipid biosynthetic process"/>
    <property type="evidence" value="ECO:0007669"/>
    <property type="project" value="TreeGrafter"/>
</dbReference>
<evidence type="ECO:0000256" key="9">
    <source>
        <dbReference type="ARBA" id="ARBA00022833"/>
    </source>
</evidence>
<keyword evidence="9" id="KW-0862">Zinc</keyword>
<dbReference type="PANTHER" id="PTHR11157">
    <property type="entry name" value="FATTY ACID ACYL TRANSFERASE-RELATED"/>
    <property type="match status" value="1"/>
</dbReference>
<organism evidence="16 17">
    <name type="scientific">Bursaphelenchus okinawaensis</name>
    <dbReference type="NCBI Taxonomy" id="465554"/>
    <lineage>
        <taxon>Eukaryota</taxon>
        <taxon>Metazoa</taxon>
        <taxon>Ecdysozoa</taxon>
        <taxon>Nematoda</taxon>
        <taxon>Chromadorea</taxon>
        <taxon>Rhabditida</taxon>
        <taxon>Tylenchina</taxon>
        <taxon>Tylenchomorpha</taxon>
        <taxon>Aphelenchoidea</taxon>
        <taxon>Aphelenchoididae</taxon>
        <taxon>Bursaphelenchus</taxon>
    </lineage>
</organism>
<dbReference type="Gene3D" id="3.30.40.10">
    <property type="entry name" value="Zinc/RING finger domain, C3HC4 (zinc finger)"/>
    <property type="match status" value="1"/>
</dbReference>
<dbReference type="OrthoDB" id="10259681at2759"/>
<dbReference type="Proteomes" id="UP000783686">
    <property type="component" value="Unassembled WGS sequence"/>
</dbReference>
<comment type="catalytic activity">
    <reaction evidence="14">
        <text>a very-long-chain acyl-CoA + malonyl-CoA + H(+) = a very-long-chain 3-oxoacyl-CoA + CO2 + CoA</text>
        <dbReference type="Rhea" id="RHEA:32727"/>
        <dbReference type="ChEBI" id="CHEBI:15378"/>
        <dbReference type="ChEBI" id="CHEBI:16526"/>
        <dbReference type="ChEBI" id="CHEBI:57287"/>
        <dbReference type="ChEBI" id="CHEBI:57384"/>
        <dbReference type="ChEBI" id="CHEBI:90725"/>
        <dbReference type="ChEBI" id="CHEBI:90736"/>
        <dbReference type="EC" id="2.3.1.199"/>
    </reaction>
</comment>
<dbReference type="PANTHER" id="PTHR11157:SF5">
    <property type="entry name" value="ELONGATION OF VERY LONG CHAIN FATTY ACIDS PROTEIN"/>
    <property type="match status" value="1"/>
</dbReference>
<keyword evidence="5 14" id="KW-0812">Transmembrane</keyword>
<evidence type="ECO:0000259" key="15">
    <source>
        <dbReference type="PROSITE" id="PS51292"/>
    </source>
</evidence>
<evidence type="ECO:0000256" key="3">
    <source>
        <dbReference type="ARBA" id="ARBA00022516"/>
    </source>
</evidence>
<evidence type="ECO:0000256" key="4">
    <source>
        <dbReference type="ARBA" id="ARBA00022679"/>
    </source>
</evidence>
<dbReference type="SUPFAM" id="SSF57850">
    <property type="entry name" value="RING/U-box"/>
    <property type="match status" value="1"/>
</dbReference>
<reference evidence="16" key="1">
    <citation type="submission" date="2020-09" db="EMBL/GenBank/DDBJ databases">
        <authorList>
            <person name="Kikuchi T."/>
        </authorList>
    </citation>
    <scope>NUCLEOTIDE SEQUENCE</scope>
    <source>
        <strain evidence="16">SH1</strain>
    </source>
</reference>
<name>A0A811K431_9BILA</name>
<comment type="subcellular location">
    <subcellularLocation>
        <location evidence="1">Membrane</location>
        <topology evidence="1">Multi-pass membrane protein</topology>
    </subcellularLocation>
</comment>
<dbReference type="AlphaFoldDB" id="A0A811K431"/>
<keyword evidence="6" id="KW-0479">Metal-binding</keyword>
<dbReference type="InterPro" id="IPR011016">
    <property type="entry name" value="Znf_RING-CH"/>
</dbReference>
<evidence type="ECO:0000256" key="12">
    <source>
        <dbReference type="ARBA" id="ARBA00023136"/>
    </source>
</evidence>
<keyword evidence="12 14" id="KW-0472">Membrane</keyword>
<accession>A0A811K431</accession>
<evidence type="ECO:0000256" key="8">
    <source>
        <dbReference type="ARBA" id="ARBA00022832"/>
    </source>
</evidence>
<feature type="transmembrane region" description="Helical" evidence="14">
    <location>
        <begin position="156"/>
        <end position="176"/>
    </location>
</feature>
<dbReference type="SMART" id="SM00744">
    <property type="entry name" value="RINGv"/>
    <property type="match status" value="1"/>
</dbReference>
<dbReference type="GO" id="GO:0034625">
    <property type="term" value="P:fatty acid elongation, monounsaturated fatty acid"/>
    <property type="evidence" value="ECO:0007669"/>
    <property type="project" value="TreeGrafter"/>
</dbReference>
<comment type="caution">
    <text evidence="16">The sequence shown here is derived from an EMBL/GenBank/DDBJ whole genome shotgun (WGS) entry which is preliminary data.</text>
</comment>
<evidence type="ECO:0000313" key="16">
    <source>
        <dbReference type="EMBL" id="CAD5210706.1"/>
    </source>
</evidence>
<dbReference type="CDD" id="cd16495">
    <property type="entry name" value="RING_CH-C4HC3_MARCH"/>
    <property type="match status" value="1"/>
</dbReference>
<dbReference type="PROSITE" id="PS51292">
    <property type="entry name" value="ZF_RING_CH"/>
    <property type="match status" value="1"/>
</dbReference>
<dbReference type="Proteomes" id="UP000614601">
    <property type="component" value="Unassembled WGS sequence"/>
</dbReference>
<keyword evidence="8 14" id="KW-0276">Fatty acid metabolism</keyword>
<feature type="domain" description="RING-CH-type" evidence="15">
    <location>
        <begin position="237"/>
        <end position="301"/>
    </location>
</feature>
<dbReference type="UniPathway" id="UPA00094"/>
<evidence type="ECO:0000256" key="5">
    <source>
        <dbReference type="ARBA" id="ARBA00022692"/>
    </source>
</evidence>
<protein>
    <recommendedName>
        <fullName evidence="14">Elongation of very long chain fatty acids protein</fullName>
        <ecNumber evidence="14">2.3.1.199</ecNumber>
    </recommendedName>
    <alternativeName>
        <fullName evidence="14">Very-long-chain 3-oxoacyl-CoA synthase</fullName>
    </alternativeName>
</protein>
<dbReference type="GO" id="GO:0034626">
    <property type="term" value="P:fatty acid elongation, polyunsaturated fatty acid"/>
    <property type="evidence" value="ECO:0007669"/>
    <property type="project" value="TreeGrafter"/>
</dbReference>
<dbReference type="InterPro" id="IPR030457">
    <property type="entry name" value="ELO_CS"/>
</dbReference>
<dbReference type="Pfam" id="PF01151">
    <property type="entry name" value="ELO"/>
    <property type="match status" value="1"/>
</dbReference>
<feature type="transmembrane region" description="Helical" evidence="14">
    <location>
        <begin position="47"/>
        <end position="65"/>
    </location>
</feature>
<dbReference type="InterPro" id="IPR002076">
    <property type="entry name" value="ELO_fam"/>
</dbReference>
<dbReference type="PROSITE" id="PS01188">
    <property type="entry name" value="ELO"/>
    <property type="match status" value="1"/>
</dbReference>
<keyword evidence="7" id="KW-0863">Zinc-finger</keyword>
<keyword evidence="4 14" id="KW-0808">Transferase</keyword>
<comment type="caution">
    <text evidence="14">Lacks conserved residue(s) required for the propagation of feature annotation.</text>
</comment>
<evidence type="ECO:0000256" key="13">
    <source>
        <dbReference type="ARBA" id="ARBA00023160"/>
    </source>
</evidence>
<dbReference type="GO" id="GO:0042761">
    <property type="term" value="P:very long-chain fatty acid biosynthetic process"/>
    <property type="evidence" value="ECO:0007669"/>
    <property type="project" value="TreeGrafter"/>
</dbReference>
<evidence type="ECO:0000256" key="7">
    <source>
        <dbReference type="ARBA" id="ARBA00022771"/>
    </source>
</evidence>
<keyword evidence="13 14" id="KW-0275">Fatty acid biosynthesis</keyword>
<dbReference type="EMBL" id="CAJFDH010000002">
    <property type="protein sequence ID" value="CAD5210706.1"/>
    <property type="molecule type" value="Genomic_DNA"/>
</dbReference>
<keyword evidence="17" id="KW-1185">Reference proteome</keyword>
<keyword evidence="3 14" id="KW-0444">Lipid biosynthesis</keyword>
<dbReference type="GO" id="GO:0009922">
    <property type="term" value="F:fatty acid elongase activity"/>
    <property type="evidence" value="ECO:0007669"/>
    <property type="project" value="UniProtKB-EC"/>
</dbReference>